<feature type="region of interest" description="Disordered" evidence="1">
    <location>
        <begin position="1"/>
        <end position="25"/>
    </location>
</feature>
<dbReference type="Proteomes" id="UP000070366">
    <property type="component" value="Unassembled WGS sequence"/>
</dbReference>
<dbReference type="RefSeq" id="WP_066521718.1">
    <property type="nucleotide sequence ID" value="NZ_CABMOF010000006.1"/>
</dbReference>
<reference evidence="2 3" key="1">
    <citation type="submission" date="2016-02" db="EMBL/GenBank/DDBJ databases">
        <authorList>
            <person name="Wen L."/>
            <person name="He K."/>
            <person name="Yang H."/>
        </authorList>
    </citation>
    <scope>NUCLEOTIDE SEQUENCE [LARGE SCALE GENOMIC DNA]</scope>
    <source>
        <strain evidence="2 3">DSM 22607</strain>
    </source>
</reference>
<evidence type="ECO:0000313" key="3">
    <source>
        <dbReference type="Proteomes" id="UP000070366"/>
    </source>
</evidence>
<name>A0A136Q1X5_9FIRM</name>
<comment type="caution">
    <text evidence="2">The sequence shown here is derived from an EMBL/GenBank/DDBJ whole genome shotgun (WGS) entry which is preliminary data.</text>
</comment>
<dbReference type="EMBL" id="LSZW01000064">
    <property type="protein sequence ID" value="KXK64680.1"/>
    <property type="molecule type" value="Genomic_DNA"/>
</dbReference>
<keyword evidence="3" id="KW-1185">Reference proteome</keyword>
<evidence type="ECO:0000256" key="1">
    <source>
        <dbReference type="SAM" id="MobiDB-lite"/>
    </source>
</evidence>
<evidence type="ECO:0000313" key="2">
    <source>
        <dbReference type="EMBL" id="KXK64680.1"/>
    </source>
</evidence>
<accession>A0A136Q1X5</accession>
<proteinExistence type="predicted"/>
<sequence length="66" mass="7202">MKDRKTPLNGKQLEQANGGGQVSKPGKLGWSSFAACEKRKGLEVHDARPVIQCKKCGNVTNTYIND</sequence>
<dbReference type="AlphaFoldDB" id="A0A136Q1X5"/>
<organism evidence="2 3">
    <name type="scientific">Christensenella minuta</name>
    <dbReference type="NCBI Taxonomy" id="626937"/>
    <lineage>
        <taxon>Bacteria</taxon>
        <taxon>Bacillati</taxon>
        <taxon>Bacillota</taxon>
        <taxon>Clostridia</taxon>
        <taxon>Christensenellales</taxon>
        <taxon>Christensenellaceae</taxon>
        <taxon>Christensenella</taxon>
    </lineage>
</organism>
<dbReference type="KEGG" id="cmiu:B1H56_08030"/>
<gene>
    <name evidence="2" type="ORF">HMPREF3293_02760</name>
</gene>
<protein>
    <submittedName>
        <fullName evidence="2">Uncharacterized protein</fullName>
    </submittedName>
</protein>